<dbReference type="OrthoDB" id="10501401at2759"/>
<feature type="region of interest" description="Disordered" evidence="1">
    <location>
        <begin position="178"/>
        <end position="197"/>
    </location>
</feature>
<comment type="caution">
    <text evidence="2">The sequence shown here is derived from an EMBL/GenBank/DDBJ whole genome shotgun (WGS) entry which is preliminary data.</text>
</comment>
<protein>
    <submittedName>
        <fullName evidence="2">Uncharacterized protein</fullName>
    </submittedName>
</protein>
<evidence type="ECO:0000256" key="1">
    <source>
        <dbReference type="SAM" id="MobiDB-lite"/>
    </source>
</evidence>
<dbReference type="Proteomes" id="UP000298030">
    <property type="component" value="Unassembled WGS sequence"/>
</dbReference>
<proteinExistence type="predicted"/>
<reference evidence="2 3" key="1">
    <citation type="journal article" date="2019" name="Nat. Ecol. Evol.">
        <title>Megaphylogeny resolves global patterns of mushroom evolution.</title>
        <authorList>
            <person name="Varga T."/>
            <person name="Krizsan K."/>
            <person name="Foldi C."/>
            <person name="Dima B."/>
            <person name="Sanchez-Garcia M."/>
            <person name="Sanchez-Ramirez S."/>
            <person name="Szollosi G.J."/>
            <person name="Szarkandi J.G."/>
            <person name="Papp V."/>
            <person name="Albert L."/>
            <person name="Andreopoulos W."/>
            <person name="Angelini C."/>
            <person name="Antonin V."/>
            <person name="Barry K.W."/>
            <person name="Bougher N.L."/>
            <person name="Buchanan P."/>
            <person name="Buyck B."/>
            <person name="Bense V."/>
            <person name="Catcheside P."/>
            <person name="Chovatia M."/>
            <person name="Cooper J."/>
            <person name="Damon W."/>
            <person name="Desjardin D."/>
            <person name="Finy P."/>
            <person name="Geml J."/>
            <person name="Haridas S."/>
            <person name="Hughes K."/>
            <person name="Justo A."/>
            <person name="Karasinski D."/>
            <person name="Kautmanova I."/>
            <person name="Kiss B."/>
            <person name="Kocsube S."/>
            <person name="Kotiranta H."/>
            <person name="LaButti K.M."/>
            <person name="Lechner B.E."/>
            <person name="Liimatainen K."/>
            <person name="Lipzen A."/>
            <person name="Lukacs Z."/>
            <person name="Mihaltcheva S."/>
            <person name="Morgado L.N."/>
            <person name="Niskanen T."/>
            <person name="Noordeloos M.E."/>
            <person name="Ohm R.A."/>
            <person name="Ortiz-Santana B."/>
            <person name="Ovrebo C."/>
            <person name="Racz N."/>
            <person name="Riley R."/>
            <person name="Savchenko A."/>
            <person name="Shiryaev A."/>
            <person name="Soop K."/>
            <person name="Spirin V."/>
            <person name="Szebenyi C."/>
            <person name="Tomsovsky M."/>
            <person name="Tulloss R.E."/>
            <person name="Uehling J."/>
            <person name="Grigoriev I.V."/>
            <person name="Vagvolgyi C."/>
            <person name="Papp T."/>
            <person name="Martin F.M."/>
            <person name="Miettinen O."/>
            <person name="Hibbett D.S."/>
            <person name="Nagy L.G."/>
        </authorList>
    </citation>
    <scope>NUCLEOTIDE SEQUENCE [LARGE SCALE GENOMIC DNA]</scope>
    <source>
        <strain evidence="2 3">FP101781</strain>
    </source>
</reference>
<accession>A0A4Y7SJU3</accession>
<keyword evidence="3" id="KW-1185">Reference proteome</keyword>
<dbReference type="STRING" id="71717.A0A4Y7SJU3"/>
<name>A0A4Y7SJU3_COPMI</name>
<evidence type="ECO:0000313" key="3">
    <source>
        <dbReference type="Proteomes" id="UP000298030"/>
    </source>
</evidence>
<organism evidence="2 3">
    <name type="scientific">Coprinellus micaceus</name>
    <name type="common">Glistening ink-cap mushroom</name>
    <name type="synonym">Coprinus micaceus</name>
    <dbReference type="NCBI Taxonomy" id="71717"/>
    <lineage>
        <taxon>Eukaryota</taxon>
        <taxon>Fungi</taxon>
        <taxon>Dikarya</taxon>
        <taxon>Basidiomycota</taxon>
        <taxon>Agaricomycotina</taxon>
        <taxon>Agaricomycetes</taxon>
        <taxon>Agaricomycetidae</taxon>
        <taxon>Agaricales</taxon>
        <taxon>Agaricineae</taxon>
        <taxon>Psathyrellaceae</taxon>
        <taxon>Coprinellus</taxon>
    </lineage>
</organism>
<gene>
    <name evidence="2" type="ORF">FA13DRAFT_1741280</name>
</gene>
<evidence type="ECO:0000313" key="2">
    <source>
        <dbReference type="EMBL" id="TEB22095.1"/>
    </source>
</evidence>
<sequence>MGQVMPMLPKLKSLSIWMCGQPNPELESLASWGHRPPHQPADKVALFPSLQRLEINNPFCGFWLEYLPLQNMKLKYATVPCTSVLRIFDARPVRVRVLCNCRTCMPVPPSPTVFRVQFVDFRQNWIDQVLQCNMFSGYEPKPITSSPTFQQLIKEQFDEMLTKFVASGRLLLVENPKPLEDAAGPSGKTRGPEETQPTPVPVMIVVWLEDDAGYHDLLLITGEDGCIRLSDRRQQLNGRGVDFNVALEVYDPLGEGWSPMLWSQSMGPFNGTGGTILLRRAGVTNLSHFKTFLPLARSLKKGKSRA</sequence>
<dbReference type="EMBL" id="QPFP01000097">
    <property type="protein sequence ID" value="TEB22095.1"/>
    <property type="molecule type" value="Genomic_DNA"/>
</dbReference>
<dbReference type="AlphaFoldDB" id="A0A4Y7SJU3"/>